<dbReference type="Gene3D" id="3.30.870.10">
    <property type="entry name" value="Endonuclease Chain A"/>
    <property type="match status" value="1"/>
</dbReference>
<dbReference type="Pfam" id="PF13091">
    <property type="entry name" value="PLDc_2"/>
    <property type="match status" value="1"/>
</dbReference>
<dbReference type="GO" id="GO:0003824">
    <property type="term" value="F:catalytic activity"/>
    <property type="evidence" value="ECO:0007669"/>
    <property type="project" value="InterPro"/>
</dbReference>
<dbReference type="eggNOG" id="arCOG00881">
    <property type="taxonomic scope" value="Archaea"/>
</dbReference>
<dbReference type="CDD" id="cd09117">
    <property type="entry name" value="PLDc_Bfil_DEXD_like"/>
    <property type="match status" value="1"/>
</dbReference>
<name>Q971N1_SULTO</name>
<gene>
    <name evidence="2" type="primary">ST1330</name>
    <name evidence="2" type="ordered locus">STK_13300</name>
</gene>
<proteinExistence type="predicted"/>
<reference evidence="3" key="1">
    <citation type="journal article" date="2001" name="DNA Res.">
        <title>Complete genome sequence of an aerobic thermoacidophilic Crenarchaeon, Sulfolobus tokodaii strain7.</title>
        <authorList>
            <person name="Kawarabayasi Y."/>
            <person name="Hino Y."/>
            <person name="Horikawa H."/>
            <person name="Jin-no K."/>
            <person name="Takahashi M."/>
            <person name="Sekine M."/>
            <person name="Baba S."/>
            <person name="Ankai A."/>
            <person name="Kosugi H."/>
            <person name="Hosoyama A."/>
            <person name="Fukui S."/>
            <person name="Nagai Y."/>
            <person name="Nishijima K."/>
            <person name="Otsuka R."/>
            <person name="Nakazawa H."/>
            <person name="Takamiya M."/>
            <person name="Kato Y."/>
            <person name="Yoshizawa T."/>
            <person name="Tanaka T."/>
            <person name="Kudoh Y."/>
            <person name="Yamazaki J."/>
            <person name="Kushida N."/>
            <person name="Oguchi A."/>
            <person name="Aoki K."/>
            <person name="Masuda S."/>
            <person name="Yanagii M."/>
            <person name="Nishimura M."/>
            <person name="Yamagishi A."/>
            <person name="Oshima T."/>
            <person name="Kikuchi H."/>
        </authorList>
    </citation>
    <scope>NUCLEOTIDE SEQUENCE [LARGE SCALE GENOMIC DNA]</scope>
    <source>
        <strain evidence="3">DSM 16993 / JCM 10545 / NBRC 100140 / 7</strain>
    </source>
</reference>
<dbReference type="InterPro" id="IPR001736">
    <property type="entry name" value="PLipase_D/transphosphatidylase"/>
</dbReference>
<sequence>MLFIKFYYFIMIKTVMKPCINLLECIDSGVRAVKIAVAYVKRSGVNRFSEFLQNTKECLIITSLDFGITELEGLKELKRLGCNVYLYNGGNEFHPKVYILDYGYKKIAVIGSSNLSEGAITGKNIEFNLIVEEDEIVREAEVLINKLLSESDPVTDDLISQLEKNGYEKIRRAVYDKPGKVILSILRNRQRYCEEFVKLYNEIRQHKERGKMAGLRKKSHEMGINKVACDLISKGIDVGDEVGSDITVYAGKSKIRIKVQGMVLPNNPARVYDLDFDYFIIVVVTDLNSADYFIIERNEVERLIKEGLIKYKKGSEKYGWIPRKVYEKYKIDLDDLVNKLREAKLSRA</sequence>
<dbReference type="PATRIC" id="fig|273063.9.peg.1519"/>
<dbReference type="STRING" id="273063.STK_13300"/>
<dbReference type="KEGG" id="sto:STK_13300"/>
<dbReference type="EMBL" id="BA000023">
    <property type="protein sequence ID" value="BAB66389.1"/>
    <property type="molecule type" value="Genomic_DNA"/>
</dbReference>
<dbReference type="AlphaFoldDB" id="Q971N1"/>
<dbReference type="PROSITE" id="PS50035">
    <property type="entry name" value="PLD"/>
    <property type="match status" value="1"/>
</dbReference>
<evidence type="ECO:0000313" key="2">
    <source>
        <dbReference type="EMBL" id="BAB66389.1"/>
    </source>
</evidence>
<feature type="domain" description="PLD phosphodiesterase" evidence="1">
    <location>
        <begin position="89"/>
        <end position="119"/>
    </location>
</feature>
<keyword evidence="3" id="KW-1185">Reference proteome</keyword>
<dbReference type="InterPro" id="IPR025202">
    <property type="entry name" value="PLD-like_dom"/>
</dbReference>
<evidence type="ECO:0000313" key="3">
    <source>
        <dbReference type="Proteomes" id="UP000001015"/>
    </source>
</evidence>
<accession>Q971N1</accession>
<dbReference type="Proteomes" id="UP000001015">
    <property type="component" value="Chromosome"/>
</dbReference>
<dbReference type="SUPFAM" id="SSF56024">
    <property type="entry name" value="Phospholipase D/nuclease"/>
    <property type="match status" value="1"/>
</dbReference>
<protein>
    <recommendedName>
        <fullName evidence="1">PLD phosphodiesterase domain-containing protein</fullName>
    </recommendedName>
</protein>
<evidence type="ECO:0000259" key="1">
    <source>
        <dbReference type="PROSITE" id="PS50035"/>
    </source>
</evidence>
<organism evidence="2 3">
    <name type="scientific">Sulfurisphaera tokodaii (strain DSM 16993 / JCM 10545 / NBRC 100140 / 7)</name>
    <name type="common">Sulfolobus tokodaii</name>
    <dbReference type="NCBI Taxonomy" id="273063"/>
    <lineage>
        <taxon>Archaea</taxon>
        <taxon>Thermoproteota</taxon>
        <taxon>Thermoprotei</taxon>
        <taxon>Sulfolobales</taxon>
        <taxon>Sulfolobaceae</taxon>
        <taxon>Sulfurisphaera</taxon>
    </lineage>
</organism>